<feature type="transmembrane region" description="Helical" evidence="1">
    <location>
        <begin position="384"/>
        <end position="405"/>
    </location>
</feature>
<evidence type="ECO:0000313" key="4">
    <source>
        <dbReference type="Proteomes" id="UP000294359"/>
    </source>
</evidence>
<keyword evidence="1" id="KW-0812">Transmembrane</keyword>
<keyword evidence="1" id="KW-0472">Membrane</keyword>
<dbReference type="RefSeq" id="WP_134384959.1">
    <property type="nucleotide sequence ID" value="NZ_BMWW01000001.1"/>
</dbReference>
<dbReference type="Proteomes" id="UP000294359">
    <property type="component" value="Chromosome"/>
</dbReference>
<dbReference type="OrthoDB" id="8736377at2"/>
<feature type="transmembrane region" description="Helical" evidence="1">
    <location>
        <begin position="179"/>
        <end position="198"/>
    </location>
</feature>
<feature type="transmembrane region" description="Helical" evidence="1">
    <location>
        <begin position="291"/>
        <end position="317"/>
    </location>
</feature>
<feature type="transmembrane region" description="Helical" evidence="1">
    <location>
        <begin position="132"/>
        <end position="150"/>
    </location>
</feature>
<accession>A0A4P7BGS9</accession>
<dbReference type="EMBL" id="BMWW01000001">
    <property type="protein sequence ID" value="GGY73570.1"/>
    <property type="molecule type" value="Genomic_DNA"/>
</dbReference>
<protein>
    <submittedName>
        <fullName evidence="2">Uncharacterized protein</fullName>
    </submittedName>
</protein>
<evidence type="ECO:0000256" key="1">
    <source>
        <dbReference type="SAM" id="Phobius"/>
    </source>
</evidence>
<keyword evidence="4" id="KW-1185">Reference proteome</keyword>
<dbReference type="Proteomes" id="UP000619512">
    <property type="component" value="Unassembled WGS sequence"/>
</dbReference>
<keyword evidence="1" id="KW-1133">Transmembrane helix</keyword>
<evidence type="ECO:0000313" key="3">
    <source>
        <dbReference type="EMBL" id="QBQ36679.1"/>
    </source>
</evidence>
<feature type="transmembrane region" description="Helical" evidence="1">
    <location>
        <begin position="324"/>
        <end position="346"/>
    </location>
</feature>
<name>A0A4P7BGS9_9BURK</name>
<reference evidence="3 4" key="2">
    <citation type="submission" date="2019-03" db="EMBL/GenBank/DDBJ databases">
        <title>Draft Genome Sequences of Six Type Strains of the Genus Massilia.</title>
        <authorList>
            <person name="Miess H."/>
            <person name="Frediansyhah A."/>
            <person name="Gross H."/>
        </authorList>
    </citation>
    <scope>NUCLEOTIDE SEQUENCE [LARGE SCALE GENOMIC DNA]</scope>
    <source>
        <strain evidence="3 4">DSM 17505</strain>
    </source>
</reference>
<reference evidence="2" key="1">
    <citation type="journal article" date="2014" name="Int. J. Syst. Evol. Microbiol.">
        <title>Complete genome sequence of Corynebacterium casei LMG S-19264T (=DSM 44701T), isolated from a smear-ripened cheese.</title>
        <authorList>
            <consortium name="US DOE Joint Genome Institute (JGI-PGF)"/>
            <person name="Walter F."/>
            <person name="Albersmeier A."/>
            <person name="Kalinowski J."/>
            <person name="Ruckert C."/>
        </authorList>
    </citation>
    <scope>NUCLEOTIDE SEQUENCE</scope>
    <source>
        <strain evidence="2">KCTC 12344</strain>
    </source>
</reference>
<proteinExistence type="predicted"/>
<dbReference type="EMBL" id="CP038026">
    <property type="protein sequence ID" value="QBQ36679.1"/>
    <property type="molecule type" value="Genomic_DNA"/>
</dbReference>
<sequence length="634" mass="69259">MTALIETGTAGLRRFALGLALALLAFVAAVPPDHNGDFVEYTLVAHAIATHGTPDIRLSDIAAVKAAIPERANVYQFLENDMRAGKEDVYAAFVRGRGGDVYAVHFFAYPALAAIPYKLLGLVGLPPFKCFLVVNAAAVFVLGLALYRLFGSVNRAAAGLALFMLCGGILYARWSSPECLSAATLLAALAYYGTGAPIRGGLLGGLATLQNPTILFFFGFAPLLRLCIDYQPALGIVANVRRQITVRAVAGLALGLALFALPPLFNLYQYGVPNIIVKKFSDSSFVSLTRLVSFFFDLNQGMLFGVPAVVAGLLWVARGRRTRAFAMAGLAVLFTLALAVPAMAVLNWNSGAVGMMRYAFWASMPLLFVLLWRAAQLPRWPRAALLAVVLVQGVCTAQALTYSYVQFSPLARIALRLAPGLYHPEPEIFAERTGENDDYINPANVYHWPREGQPVKWLYNTAQPGIEQKLCGAGRMLSAQNRFTDTYRGWRYVDGTLHCQQEDANVIRLTLPQFQYSQGVRLMQGWSGPEAGGGVWDGVWSDGPVSTMSITVPAVKASGTLTLLGHYFEGNRRTHVNVDGRDLGWIELDKRNDIRLEQIRGGRIVVTLRHETSTQPNPQDTRKLAFFLQGIEVR</sequence>
<reference evidence="2" key="3">
    <citation type="submission" date="2022-12" db="EMBL/GenBank/DDBJ databases">
        <authorList>
            <person name="Sun Q."/>
            <person name="Kim S."/>
        </authorList>
    </citation>
    <scope>NUCLEOTIDE SEQUENCE</scope>
    <source>
        <strain evidence="2">KCTC 12344</strain>
    </source>
</reference>
<feature type="transmembrane region" description="Helical" evidence="1">
    <location>
        <begin position="352"/>
        <end position="372"/>
    </location>
</feature>
<feature type="transmembrane region" description="Helical" evidence="1">
    <location>
        <begin position="249"/>
        <end position="271"/>
    </location>
</feature>
<evidence type="ECO:0000313" key="5">
    <source>
        <dbReference type="Proteomes" id="UP000619512"/>
    </source>
</evidence>
<feature type="transmembrane region" description="Helical" evidence="1">
    <location>
        <begin position="210"/>
        <end position="228"/>
    </location>
</feature>
<organism evidence="2 5">
    <name type="scientific">Pseudoduganella plicata</name>
    <dbReference type="NCBI Taxonomy" id="321984"/>
    <lineage>
        <taxon>Bacteria</taxon>
        <taxon>Pseudomonadati</taxon>
        <taxon>Pseudomonadota</taxon>
        <taxon>Betaproteobacteria</taxon>
        <taxon>Burkholderiales</taxon>
        <taxon>Oxalobacteraceae</taxon>
        <taxon>Telluria group</taxon>
        <taxon>Pseudoduganella</taxon>
    </lineage>
</organism>
<feature type="transmembrane region" description="Helical" evidence="1">
    <location>
        <begin position="156"/>
        <end position="172"/>
    </location>
</feature>
<evidence type="ECO:0000313" key="2">
    <source>
        <dbReference type="EMBL" id="GGY73570.1"/>
    </source>
</evidence>
<gene>
    <name evidence="3" type="ORF">E1742_11270</name>
    <name evidence="2" type="ORF">GCM10007388_02170</name>
</gene>
<feature type="transmembrane region" description="Helical" evidence="1">
    <location>
        <begin position="102"/>
        <end position="120"/>
    </location>
</feature>
<dbReference type="AlphaFoldDB" id="A0A4P7BGS9"/>